<sequence length="56" mass="6594">MVLEFDKEEHKELVKEAIKEWLDDQFAKFGRWTIRSLAAIIFTAIVVFLANHGFIK</sequence>
<dbReference type="EMBL" id="QLTW01000091">
    <property type="protein sequence ID" value="MBT9145427.1"/>
    <property type="molecule type" value="Genomic_DNA"/>
</dbReference>
<name>A0A9E2BH38_PSYF1</name>
<comment type="caution">
    <text evidence="2">The sequence shown here is derived from an EMBL/GenBank/DDBJ whole genome shotgun (WGS) entry which is preliminary data.</text>
</comment>
<accession>A0A9E2BH38</accession>
<keyword evidence="1" id="KW-0812">Transmembrane</keyword>
<keyword evidence="1" id="KW-0472">Membrane</keyword>
<evidence type="ECO:0000313" key="3">
    <source>
        <dbReference type="Proteomes" id="UP000811545"/>
    </source>
</evidence>
<protein>
    <submittedName>
        <fullName evidence="2">Uncharacterized protein</fullName>
    </submittedName>
</protein>
<evidence type="ECO:0000256" key="1">
    <source>
        <dbReference type="SAM" id="Phobius"/>
    </source>
</evidence>
<dbReference type="AlphaFoldDB" id="A0A9E2BH38"/>
<organism evidence="2 3">
    <name type="scientific">Psychracetigena formicireducens</name>
    <dbReference type="NCBI Taxonomy" id="2986056"/>
    <lineage>
        <taxon>Bacteria</taxon>
        <taxon>Bacillati</taxon>
        <taxon>Candidatus Lithacetigenota</taxon>
        <taxon>Candidatus Psychracetigena</taxon>
    </lineage>
</organism>
<evidence type="ECO:0000313" key="2">
    <source>
        <dbReference type="EMBL" id="MBT9145427.1"/>
    </source>
</evidence>
<dbReference type="Proteomes" id="UP000811545">
    <property type="component" value="Unassembled WGS sequence"/>
</dbReference>
<proteinExistence type="predicted"/>
<keyword evidence="1" id="KW-1133">Transmembrane helix</keyword>
<gene>
    <name evidence="2" type="ORF">DDT42_01298</name>
</gene>
<reference evidence="2 3" key="1">
    <citation type="journal article" date="2021" name="bioRxiv">
        <title>Unique metabolic strategies in Hadean analogues reveal hints for primordial physiology.</title>
        <authorList>
            <person name="Nobu M.K."/>
            <person name="Nakai R."/>
            <person name="Tamazawa S."/>
            <person name="Mori H."/>
            <person name="Toyoda A."/>
            <person name="Ijiri A."/>
            <person name="Suzuki S."/>
            <person name="Kurokawa K."/>
            <person name="Kamagata Y."/>
            <person name="Tamaki H."/>
        </authorList>
    </citation>
    <scope>NUCLEOTIDE SEQUENCE [LARGE SCALE GENOMIC DNA]</scope>
    <source>
        <strain evidence="2">BS525</strain>
    </source>
</reference>
<feature type="transmembrane region" description="Helical" evidence="1">
    <location>
        <begin position="32"/>
        <end position="50"/>
    </location>
</feature>